<dbReference type="InterPro" id="IPR003439">
    <property type="entry name" value="ABC_transporter-like_ATP-bd"/>
</dbReference>
<dbReference type="AlphaFoldDB" id="A0A1H3DN68"/>
<gene>
    <name evidence="8" type="ORF">SAMN05444336_10857</name>
</gene>
<dbReference type="PANTHER" id="PTHR43820:SF4">
    <property type="entry name" value="HIGH-AFFINITY BRANCHED-CHAIN AMINO ACID TRANSPORT ATP-BINDING PROTEIN LIVF"/>
    <property type="match status" value="1"/>
</dbReference>
<keyword evidence="3" id="KW-0547">Nucleotide-binding</keyword>
<dbReference type="PROSITE" id="PS00211">
    <property type="entry name" value="ABC_TRANSPORTER_1"/>
    <property type="match status" value="1"/>
</dbReference>
<dbReference type="Pfam" id="PF00005">
    <property type="entry name" value="ABC_tran"/>
    <property type="match status" value="1"/>
</dbReference>
<dbReference type="PANTHER" id="PTHR43820">
    <property type="entry name" value="HIGH-AFFINITY BRANCHED-CHAIN AMINO ACID TRANSPORT ATP-BINDING PROTEIN LIVF"/>
    <property type="match status" value="1"/>
</dbReference>
<evidence type="ECO:0000259" key="7">
    <source>
        <dbReference type="PROSITE" id="PS50893"/>
    </source>
</evidence>
<dbReference type="InterPro" id="IPR003593">
    <property type="entry name" value="AAA+_ATPase"/>
</dbReference>
<accession>A0A1H3DN68</accession>
<dbReference type="RefSeq" id="WP_092684133.1">
    <property type="nucleotide sequence ID" value="NZ_FNMZ01000008.1"/>
</dbReference>
<dbReference type="OrthoDB" id="9806149at2"/>
<protein>
    <submittedName>
        <fullName evidence="8">Amino acid/amide ABC transporter ATP-binding protein 2, HAAT family</fullName>
    </submittedName>
</protein>
<dbReference type="InterPro" id="IPR052156">
    <property type="entry name" value="BCAA_Transport_ATP-bd_LivF"/>
</dbReference>
<keyword evidence="2" id="KW-0813">Transport</keyword>
<dbReference type="STRING" id="356660.SAMN05444336_10857"/>
<evidence type="ECO:0000256" key="4">
    <source>
        <dbReference type="ARBA" id="ARBA00022840"/>
    </source>
</evidence>
<evidence type="ECO:0000313" key="9">
    <source>
        <dbReference type="Proteomes" id="UP000199118"/>
    </source>
</evidence>
<evidence type="ECO:0000256" key="6">
    <source>
        <dbReference type="SAM" id="MobiDB-lite"/>
    </source>
</evidence>
<dbReference type="Gene3D" id="3.40.50.300">
    <property type="entry name" value="P-loop containing nucleotide triphosphate hydrolases"/>
    <property type="match status" value="1"/>
</dbReference>
<dbReference type="EMBL" id="FNMZ01000008">
    <property type="protein sequence ID" value="SDX67099.1"/>
    <property type="molecule type" value="Genomic_DNA"/>
</dbReference>
<evidence type="ECO:0000313" key="8">
    <source>
        <dbReference type="EMBL" id="SDX67099.1"/>
    </source>
</evidence>
<comment type="similarity">
    <text evidence="1">Belongs to the ABC transporter superfamily.</text>
</comment>
<sequence length="258" mass="26932">MTAASSSSAPETEAATEAATGAPLLEVRGLAYDYGRVTAVQDCGFEAAAGGVVALIGGNGAGKTTTVQCVAGALRPRAGTIRFDGRDITGLPAHEAVELGLALVPEGRQVFQQLTVHENLLVAGRVQRARADLSANLDKVYTLFPRLKERRAQNAGSLSGGEQQMLAIGRGLMTGPRLLILDEPSLGLSPILVTTIFRLIGALNAEGITILIVEQNLHQTLTMADHAYVLEKGRVVRSGGGRELLDDPAVKAAYLGVA</sequence>
<dbReference type="GO" id="GO:0015807">
    <property type="term" value="P:L-amino acid transport"/>
    <property type="evidence" value="ECO:0007669"/>
    <property type="project" value="TreeGrafter"/>
</dbReference>
<dbReference type="GO" id="GO:0005524">
    <property type="term" value="F:ATP binding"/>
    <property type="evidence" value="ECO:0007669"/>
    <property type="project" value="UniProtKB-KW"/>
</dbReference>
<dbReference type="CDD" id="cd03224">
    <property type="entry name" value="ABC_TM1139_LivF_branched"/>
    <property type="match status" value="1"/>
</dbReference>
<feature type="region of interest" description="Disordered" evidence="6">
    <location>
        <begin position="1"/>
        <end position="20"/>
    </location>
</feature>
<evidence type="ECO:0000256" key="3">
    <source>
        <dbReference type="ARBA" id="ARBA00022741"/>
    </source>
</evidence>
<organism evidence="8 9">
    <name type="scientific">Albimonas donghaensis</name>
    <dbReference type="NCBI Taxonomy" id="356660"/>
    <lineage>
        <taxon>Bacteria</taxon>
        <taxon>Pseudomonadati</taxon>
        <taxon>Pseudomonadota</taxon>
        <taxon>Alphaproteobacteria</taxon>
        <taxon>Rhodobacterales</taxon>
        <taxon>Paracoccaceae</taxon>
        <taxon>Albimonas</taxon>
    </lineage>
</organism>
<dbReference type="GO" id="GO:0016887">
    <property type="term" value="F:ATP hydrolysis activity"/>
    <property type="evidence" value="ECO:0007669"/>
    <property type="project" value="InterPro"/>
</dbReference>
<dbReference type="Proteomes" id="UP000199118">
    <property type="component" value="Unassembled WGS sequence"/>
</dbReference>
<dbReference type="PROSITE" id="PS50893">
    <property type="entry name" value="ABC_TRANSPORTER_2"/>
    <property type="match status" value="1"/>
</dbReference>
<feature type="domain" description="ABC transporter" evidence="7">
    <location>
        <begin position="25"/>
        <end position="257"/>
    </location>
</feature>
<evidence type="ECO:0000256" key="1">
    <source>
        <dbReference type="ARBA" id="ARBA00005417"/>
    </source>
</evidence>
<dbReference type="GO" id="GO:0015658">
    <property type="term" value="F:branched-chain amino acid transmembrane transporter activity"/>
    <property type="evidence" value="ECO:0007669"/>
    <property type="project" value="TreeGrafter"/>
</dbReference>
<dbReference type="SMART" id="SM00382">
    <property type="entry name" value="AAA"/>
    <property type="match status" value="1"/>
</dbReference>
<evidence type="ECO:0000256" key="2">
    <source>
        <dbReference type="ARBA" id="ARBA00022448"/>
    </source>
</evidence>
<proteinExistence type="inferred from homology"/>
<dbReference type="SUPFAM" id="SSF52540">
    <property type="entry name" value="P-loop containing nucleoside triphosphate hydrolases"/>
    <property type="match status" value="1"/>
</dbReference>
<name>A0A1H3DN68_9RHOB</name>
<reference evidence="8 9" key="1">
    <citation type="submission" date="2016-10" db="EMBL/GenBank/DDBJ databases">
        <authorList>
            <person name="de Groot N.N."/>
        </authorList>
    </citation>
    <scope>NUCLEOTIDE SEQUENCE [LARGE SCALE GENOMIC DNA]</scope>
    <source>
        <strain evidence="8 9">DSM 17890</strain>
    </source>
</reference>
<keyword evidence="9" id="KW-1185">Reference proteome</keyword>
<keyword evidence="5" id="KW-0029">Amino-acid transport</keyword>
<keyword evidence="4 8" id="KW-0067">ATP-binding</keyword>
<dbReference type="InterPro" id="IPR017871">
    <property type="entry name" value="ABC_transporter-like_CS"/>
</dbReference>
<dbReference type="InterPro" id="IPR027417">
    <property type="entry name" value="P-loop_NTPase"/>
</dbReference>
<evidence type="ECO:0000256" key="5">
    <source>
        <dbReference type="ARBA" id="ARBA00022970"/>
    </source>
</evidence>